<dbReference type="InterPro" id="IPR004107">
    <property type="entry name" value="Integrase_SAM-like_N"/>
</dbReference>
<dbReference type="SUPFAM" id="SSF56349">
    <property type="entry name" value="DNA breaking-rejoining enzymes"/>
    <property type="match status" value="1"/>
</dbReference>
<dbReference type="RefSeq" id="WP_017740876.1">
    <property type="nucleotide sequence ID" value="NZ_KQ976356.1"/>
</dbReference>
<reference evidence="8 9" key="1">
    <citation type="journal article" date="2013" name="Genome Biol. Evol.">
        <title>Genomes of Stigonematalean cyanobacteria (subsection V) and the evolution of oxygenic photosynthesis from prokaryotes to plastids.</title>
        <authorList>
            <person name="Dagan T."/>
            <person name="Roettger M."/>
            <person name="Stucken K."/>
            <person name="Landan G."/>
            <person name="Koch R."/>
            <person name="Major P."/>
            <person name="Gould S.B."/>
            <person name="Goremykin V.V."/>
            <person name="Rippka R."/>
            <person name="Tandeau de Marsac N."/>
            <person name="Gugger M."/>
            <person name="Lockhart P.J."/>
            <person name="Allen J.F."/>
            <person name="Brune I."/>
            <person name="Maus I."/>
            <person name="Puhler A."/>
            <person name="Martin W.F."/>
        </authorList>
    </citation>
    <scope>NUCLEOTIDE SEQUENCE [LARGE SCALE GENOMIC DNA]</scope>
    <source>
        <strain evidence="8 9">PCC 7110</strain>
    </source>
</reference>
<evidence type="ECO:0000259" key="6">
    <source>
        <dbReference type="PROSITE" id="PS51898"/>
    </source>
</evidence>
<keyword evidence="2" id="KW-0229">DNA integration</keyword>
<evidence type="ECO:0000256" key="1">
    <source>
        <dbReference type="ARBA" id="ARBA00008857"/>
    </source>
</evidence>
<dbReference type="PANTHER" id="PTHR30349">
    <property type="entry name" value="PHAGE INTEGRASE-RELATED"/>
    <property type="match status" value="1"/>
</dbReference>
<protein>
    <submittedName>
        <fullName evidence="8">Recombinase XerD</fullName>
    </submittedName>
</protein>
<keyword evidence="4" id="KW-0233">DNA recombination</keyword>
<organism evidence="8 9">
    <name type="scientific">Scytonema hofmannii PCC 7110</name>
    <dbReference type="NCBI Taxonomy" id="128403"/>
    <lineage>
        <taxon>Bacteria</taxon>
        <taxon>Bacillati</taxon>
        <taxon>Cyanobacteriota</taxon>
        <taxon>Cyanophyceae</taxon>
        <taxon>Nostocales</taxon>
        <taxon>Scytonemataceae</taxon>
        <taxon>Scytonema</taxon>
    </lineage>
</organism>
<dbReference type="GO" id="GO:0003677">
    <property type="term" value="F:DNA binding"/>
    <property type="evidence" value="ECO:0007669"/>
    <property type="project" value="UniProtKB-UniRule"/>
</dbReference>
<dbReference type="InterPro" id="IPR011010">
    <property type="entry name" value="DNA_brk_join_enz"/>
</dbReference>
<dbReference type="STRING" id="128403.WA1_51455"/>
<dbReference type="EMBL" id="ANNX02000078">
    <property type="protein sequence ID" value="KYC34616.1"/>
    <property type="molecule type" value="Genomic_DNA"/>
</dbReference>
<gene>
    <name evidence="8" type="ORF">WA1_51455</name>
</gene>
<dbReference type="Gene3D" id="1.10.443.10">
    <property type="entry name" value="Intergrase catalytic core"/>
    <property type="match status" value="1"/>
</dbReference>
<dbReference type="InterPro" id="IPR050090">
    <property type="entry name" value="Tyrosine_recombinase_XerCD"/>
</dbReference>
<accession>A0A139WQA9</accession>
<dbReference type="Proteomes" id="UP000076925">
    <property type="component" value="Unassembled WGS sequence"/>
</dbReference>
<dbReference type="GO" id="GO:0006310">
    <property type="term" value="P:DNA recombination"/>
    <property type="evidence" value="ECO:0007669"/>
    <property type="project" value="UniProtKB-KW"/>
</dbReference>
<dbReference type="Pfam" id="PF00589">
    <property type="entry name" value="Phage_integrase"/>
    <property type="match status" value="1"/>
</dbReference>
<dbReference type="PROSITE" id="PS51898">
    <property type="entry name" value="TYR_RECOMBINASE"/>
    <property type="match status" value="1"/>
</dbReference>
<sequence>MKVQKGKLPSTGQVVWFLLDRDYKPIKPIQSYISYLASLRRSSKTLRTYAYNLKLYWEYLDKYSIDWKEITLEQLSGFINWLRRPEYKPNVIYLETKVAKRRESTINNIISAVCQFIDYHQRLNNINVDVNITVEKPSAARKYKGLLHHINKSKPFEGRYLRSKEPKVFPGCFSKEQIKKIISACKNRRDKLLVCLLYESGIRVGEALGLRHEDFICDGQRNQIKIIARADNHEDANIKNESERIVDIPVSVTKLYYDYFIYDYPEDVDCDYVFINLYSSNVEIGTPMTYNGVNSLFRSLESRTEIEKITPHLFRHTHATELIQAGWDMAYVQKRLV</sequence>
<comment type="caution">
    <text evidence="8">The sequence shown here is derived from an EMBL/GenBank/DDBJ whole genome shotgun (WGS) entry which is preliminary data.</text>
</comment>
<feature type="domain" description="Tyr recombinase" evidence="6">
    <location>
        <begin position="168"/>
        <end position="337"/>
    </location>
</feature>
<dbReference type="InterPro" id="IPR044068">
    <property type="entry name" value="CB"/>
</dbReference>
<dbReference type="PROSITE" id="PS51900">
    <property type="entry name" value="CB"/>
    <property type="match status" value="1"/>
</dbReference>
<dbReference type="InterPro" id="IPR013762">
    <property type="entry name" value="Integrase-like_cat_sf"/>
</dbReference>
<dbReference type="PANTHER" id="PTHR30349:SF41">
    <property type="entry name" value="INTEGRASE_RECOMBINASE PROTEIN MJ0367-RELATED"/>
    <property type="match status" value="1"/>
</dbReference>
<dbReference type="Pfam" id="PF02899">
    <property type="entry name" value="Phage_int_SAM_1"/>
    <property type="match status" value="1"/>
</dbReference>
<evidence type="ECO:0000256" key="4">
    <source>
        <dbReference type="ARBA" id="ARBA00023172"/>
    </source>
</evidence>
<proteinExistence type="inferred from homology"/>
<keyword evidence="3 5" id="KW-0238">DNA-binding</keyword>
<evidence type="ECO:0000259" key="7">
    <source>
        <dbReference type="PROSITE" id="PS51900"/>
    </source>
</evidence>
<dbReference type="Gene3D" id="1.10.150.130">
    <property type="match status" value="1"/>
</dbReference>
<evidence type="ECO:0000256" key="5">
    <source>
        <dbReference type="PROSITE-ProRule" id="PRU01248"/>
    </source>
</evidence>
<evidence type="ECO:0000256" key="3">
    <source>
        <dbReference type="ARBA" id="ARBA00023125"/>
    </source>
</evidence>
<keyword evidence="9" id="KW-1185">Reference proteome</keyword>
<dbReference type="InterPro" id="IPR002104">
    <property type="entry name" value="Integrase_catalytic"/>
</dbReference>
<comment type="similarity">
    <text evidence="1">Belongs to the 'phage' integrase family.</text>
</comment>
<dbReference type="OrthoDB" id="9803188at2"/>
<feature type="domain" description="Core-binding (CB)" evidence="7">
    <location>
        <begin position="23"/>
        <end position="121"/>
    </location>
</feature>
<dbReference type="AlphaFoldDB" id="A0A139WQA9"/>
<dbReference type="InterPro" id="IPR010998">
    <property type="entry name" value="Integrase_recombinase_N"/>
</dbReference>
<name>A0A139WQA9_9CYAN</name>
<evidence type="ECO:0000256" key="2">
    <source>
        <dbReference type="ARBA" id="ARBA00022908"/>
    </source>
</evidence>
<dbReference type="GO" id="GO:0015074">
    <property type="term" value="P:DNA integration"/>
    <property type="evidence" value="ECO:0007669"/>
    <property type="project" value="UniProtKB-KW"/>
</dbReference>
<evidence type="ECO:0000313" key="8">
    <source>
        <dbReference type="EMBL" id="KYC34616.1"/>
    </source>
</evidence>
<evidence type="ECO:0000313" key="9">
    <source>
        <dbReference type="Proteomes" id="UP000076925"/>
    </source>
</evidence>